<organism evidence="2 3">
    <name type="scientific">Stackebrandtia nassauensis (strain DSM 44728 / CIP 108903 / NRRL B-16338 / NBRC 102104 / LLR-40K-21)</name>
    <dbReference type="NCBI Taxonomy" id="446470"/>
    <lineage>
        <taxon>Bacteria</taxon>
        <taxon>Bacillati</taxon>
        <taxon>Actinomycetota</taxon>
        <taxon>Actinomycetes</taxon>
        <taxon>Glycomycetales</taxon>
        <taxon>Glycomycetaceae</taxon>
        <taxon>Stackebrandtia</taxon>
    </lineage>
</organism>
<dbReference type="HOGENOM" id="CLU_1577565_0_0_11"/>
<proteinExistence type="predicted"/>
<dbReference type="STRING" id="446470.Snas_0665"/>
<dbReference type="Proteomes" id="UP000000844">
    <property type="component" value="Chromosome"/>
</dbReference>
<name>D3Q6X9_STANL</name>
<dbReference type="eggNOG" id="ENOG5031Z30">
    <property type="taxonomic scope" value="Bacteria"/>
</dbReference>
<evidence type="ECO:0000256" key="1">
    <source>
        <dbReference type="SAM" id="Phobius"/>
    </source>
</evidence>
<evidence type="ECO:0000313" key="3">
    <source>
        <dbReference type="Proteomes" id="UP000000844"/>
    </source>
</evidence>
<feature type="transmembrane region" description="Helical" evidence="1">
    <location>
        <begin position="65"/>
        <end position="86"/>
    </location>
</feature>
<protein>
    <submittedName>
        <fullName evidence="2">Uncharacterized protein</fullName>
    </submittedName>
</protein>
<accession>D3Q6X9</accession>
<dbReference type="EMBL" id="CP001778">
    <property type="protein sequence ID" value="ADD40378.1"/>
    <property type="molecule type" value="Genomic_DNA"/>
</dbReference>
<gene>
    <name evidence="2" type="ordered locus">Snas_0665</name>
</gene>
<dbReference type="RefSeq" id="WP_013015949.1">
    <property type="nucleotide sequence ID" value="NC_013947.1"/>
</dbReference>
<sequence>MKLIRDKPVEVAAATGALVLCLLFGNGWFTTWLFARLGELNVPSALGIPAALPALRLWPLGTTTWWQTITETLAAAFLVAMVALWVSGTRTRHPDAGAARLFLSGWLGTIVAAMSANAIRAVVASFDTRDSIGVYTGHALAALAFGLLWGLVTGWLIAIAAVLARRGVT</sequence>
<keyword evidence="1" id="KW-0472">Membrane</keyword>
<keyword evidence="3" id="KW-1185">Reference proteome</keyword>
<keyword evidence="1" id="KW-1133">Transmembrane helix</keyword>
<reference evidence="2 3" key="1">
    <citation type="journal article" date="2009" name="Stand. Genomic Sci.">
        <title>Complete genome sequence of Stackebrandtia nassauensis type strain (LLR-40K-21).</title>
        <authorList>
            <person name="Munk C."/>
            <person name="Lapidus A."/>
            <person name="Copeland A."/>
            <person name="Jando M."/>
            <person name="Mayilraj S."/>
            <person name="Glavina Del Rio T."/>
            <person name="Nolan M."/>
            <person name="Chen F."/>
            <person name="Lucas S."/>
            <person name="Tice H."/>
            <person name="Cheng J.F."/>
            <person name="Han C."/>
            <person name="Detter J.C."/>
            <person name="Bruce D."/>
            <person name="Goodwin L."/>
            <person name="Chain P."/>
            <person name="Pitluck S."/>
            <person name="Goker M."/>
            <person name="Ovchinikova G."/>
            <person name="Pati A."/>
            <person name="Ivanova N."/>
            <person name="Mavromatis K."/>
            <person name="Chen A."/>
            <person name="Palaniappan K."/>
            <person name="Land M."/>
            <person name="Hauser L."/>
            <person name="Chang Y.J."/>
            <person name="Jeffries C.D."/>
            <person name="Bristow J."/>
            <person name="Eisen J.A."/>
            <person name="Markowitz V."/>
            <person name="Hugenholtz P."/>
            <person name="Kyrpides N.C."/>
            <person name="Klenk H.P."/>
        </authorList>
    </citation>
    <scope>NUCLEOTIDE SEQUENCE [LARGE SCALE GENOMIC DNA]</scope>
    <source>
        <strain evidence="3">DSM 44728 / CIP 108903 / NRRL B-16338 / NBRC 102104 / LLR-40K-21</strain>
    </source>
</reference>
<keyword evidence="1" id="KW-0812">Transmembrane</keyword>
<dbReference type="AlphaFoldDB" id="D3Q6X9"/>
<evidence type="ECO:0000313" key="2">
    <source>
        <dbReference type="EMBL" id="ADD40378.1"/>
    </source>
</evidence>
<dbReference type="KEGG" id="sna:Snas_0665"/>
<feature type="transmembrane region" description="Helical" evidence="1">
    <location>
        <begin position="12"/>
        <end position="35"/>
    </location>
</feature>
<dbReference type="OrthoDB" id="5082342at2"/>
<feature type="transmembrane region" description="Helical" evidence="1">
    <location>
        <begin position="98"/>
        <end position="119"/>
    </location>
</feature>
<feature type="transmembrane region" description="Helical" evidence="1">
    <location>
        <begin position="139"/>
        <end position="164"/>
    </location>
</feature>